<keyword evidence="9" id="KW-1185">Reference proteome</keyword>
<sequence>MAGAREDGRLGAKSMQHAGHTVQKKLSNTSQGAGRVQPANIMTLPASMQTSGKLPPSASGHVNPERSRKPAQETVTAAAAQAGSDHPPPGAPHSLSKGLQGRLVCHKENLNPQASTCLESMRTFQSDANSLRKTGVLAHRQSSAVTSKPVLGPKGRISNQQPQEALVVDKFRKTLPESKSISQNTSIGTQPLQPSGLLSASTNLLHKNSGTKEGETTMVRQPGTAPGGSLKHHSQPPPVRFPTKPPTLGNPQGLLNPGVTLPPRRPTVKEGMDRKDMKVVLPGHTAAGQGTGHPNQSCSWLHSSNTHVLEDGLRREQLKPELPKAGGMQARRIPRTPSAADRKKQLEEWLASKGKKYKRPPMAQLQKQAVKPSYRKVKAKENQEHPEQHCQATINSILTECLKLIEEGVCAEELSAVLSLVPQAEKFAKFWICQAKLLARSGPFDVLQLYREAVIAGAEPIEELRETVLNILKDAGQKLEGEKAEEPIPWEPRKCCPGERQPIASTPGLAGRPMTSLPLSVKLQVTPASRSRLGSLSCSGDSSSSPRLKETILSSTTAWRGMADPASAAGPLASPRGILASSCSSFGQTFFSIKGLSEGLDFISPVKRGNHYQTPFHHCTQCQQQAYTPCHSDLWQPNKIYSSSTS</sequence>
<evidence type="ECO:0000259" key="7">
    <source>
        <dbReference type="Pfam" id="PF15297"/>
    </source>
</evidence>
<dbReference type="GO" id="GO:0072686">
    <property type="term" value="C:mitotic spindle"/>
    <property type="evidence" value="ECO:0007669"/>
    <property type="project" value="TreeGrafter"/>
</dbReference>
<dbReference type="InterPro" id="IPR052855">
    <property type="entry name" value="CKAP2-like"/>
</dbReference>
<dbReference type="InterPro" id="IPR029197">
    <property type="entry name" value="CKAP2_C"/>
</dbReference>
<evidence type="ECO:0000313" key="8">
    <source>
        <dbReference type="Ensembl" id="ENSFALP00000019564.1"/>
    </source>
</evidence>
<comment type="subcellular location">
    <subcellularLocation>
        <location evidence="1">Cytoplasm</location>
        <location evidence="1">Cytoskeleton</location>
    </subcellularLocation>
</comment>
<feature type="domain" description="Cytoskeleton-associated protein 2 C-terminal" evidence="7">
    <location>
        <begin position="303"/>
        <end position="477"/>
    </location>
</feature>
<dbReference type="GeneTree" id="ENSGT00530000063691"/>
<dbReference type="PANTHER" id="PTHR47078">
    <property type="entry name" value="CYTOSKELETON-ASSOCIATED PROTEIN 2-LIKE"/>
    <property type="match status" value="1"/>
</dbReference>
<dbReference type="GO" id="GO:0005813">
    <property type="term" value="C:centrosome"/>
    <property type="evidence" value="ECO:0007669"/>
    <property type="project" value="TreeGrafter"/>
</dbReference>
<reference evidence="8" key="2">
    <citation type="submission" date="2025-08" db="UniProtKB">
        <authorList>
            <consortium name="Ensembl"/>
        </authorList>
    </citation>
    <scope>IDENTIFICATION</scope>
</reference>
<dbReference type="Proteomes" id="UP000016665">
    <property type="component" value="Chromosome 22"/>
</dbReference>
<feature type="compositionally biased region" description="Low complexity" evidence="6">
    <location>
        <begin position="72"/>
        <end position="82"/>
    </location>
</feature>
<feature type="region of interest" description="Disordered" evidence="6">
    <location>
        <begin position="1"/>
        <end position="97"/>
    </location>
</feature>
<dbReference type="GO" id="GO:0005829">
    <property type="term" value="C:cytosol"/>
    <property type="evidence" value="ECO:0007669"/>
    <property type="project" value="TreeGrafter"/>
</dbReference>
<dbReference type="Ensembl" id="ENSFALT00000042751.1">
    <property type="protein sequence ID" value="ENSFALP00000019564.1"/>
    <property type="gene ID" value="ENSFALG00000024288.1"/>
</dbReference>
<proteinExistence type="inferred from homology"/>
<evidence type="ECO:0000256" key="2">
    <source>
        <dbReference type="ARBA" id="ARBA00009468"/>
    </source>
</evidence>
<gene>
    <name evidence="8" type="primary">CKAP2L</name>
</gene>
<organism evidence="8 9">
    <name type="scientific">Ficedula albicollis</name>
    <name type="common">Collared flycatcher</name>
    <name type="synonym">Muscicapa albicollis</name>
    <dbReference type="NCBI Taxonomy" id="59894"/>
    <lineage>
        <taxon>Eukaryota</taxon>
        <taxon>Metazoa</taxon>
        <taxon>Chordata</taxon>
        <taxon>Craniata</taxon>
        <taxon>Vertebrata</taxon>
        <taxon>Euteleostomi</taxon>
        <taxon>Archelosauria</taxon>
        <taxon>Archosauria</taxon>
        <taxon>Dinosauria</taxon>
        <taxon>Saurischia</taxon>
        <taxon>Theropoda</taxon>
        <taxon>Coelurosauria</taxon>
        <taxon>Aves</taxon>
        <taxon>Neognathae</taxon>
        <taxon>Neoaves</taxon>
        <taxon>Telluraves</taxon>
        <taxon>Australaves</taxon>
        <taxon>Passeriformes</taxon>
        <taxon>Muscicapidae</taxon>
        <taxon>Ficedula</taxon>
    </lineage>
</organism>
<feature type="region of interest" description="Disordered" evidence="6">
    <location>
        <begin position="325"/>
        <end position="344"/>
    </location>
</feature>
<evidence type="ECO:0000256" key="5">
    <source>
        <dbReference type="ARBA" id="ARBA00023212"/>
    </source>
</evidence>
<evidence type="ECO:0000256" key="3">
    <source>
        <dbReference type="ARBA" id="ARBA00022490"/>
    </source>
</evidence>
<evidence type="ECO:0000256" key="1">
    <source>
        <dbReference type="ARBA" id="ARBA00004245"/>
    </source>
</evidence>
<accession>A0A803VA08</accession>
<feature type="region of interest" description="Disordered" evidence="6">
    <location>
        <begin position="178"/>
        <end position="197"/>
    </location>
</feature>
<feature type="compositionally biased region" description="Basic and acidic residues" evidence="6">
    <location>
        <begin position="1"/>
        <end position="10"/>
    </location>
</feature>
<reference evidence="8 9" key="1">
    <citation type="journal article" date="2012" name="Nature">
        <title>The genomic landscape of species divergence in Ficedula flycatchers.</title>
        <authorList>
            <person name="Ellegren H."/>
            <person name="Smeds L."/>
            <person name="Burri R."/>
            <person name="Olason P.I."/>
            <person name="Backstrom N."/>
            <person name="Kawakami T."/>
            <person name="Kunstner A."/>
            <person name="Makinen H."/>
            <person name="Nadachowska-Brzyska K."/>
            <person name="Qvarnstrom A."/>
            <person name="Uebbing S."/>
            <person name="Wolf J.B."/>
        </authorList>
    </citation>
    <scope>NUCLEOTIDE SEQUENCE [LARGE SCALE GENOMIC DNA]</scope>
</reference>
<name>A0A803VA08_FICAL</name>
<dbReference type="Pfam" id="PF15297">
    <property type="entry name" value="CKAP2_C"/>
    <property type="match status" value="1"/>
</dbReference>
<feature type="compositionally biased region" description="Basic and acidic residues" evidence="6">
    <location>
        <begin position="480"/>
        <end position="497"/>
    </location>
</feature>
<evidence type="ECO:0000256" key="4">
    <source>
        <dbReference type="ARBA" id="ARBA00022553"/>
    </source>
</evidence>
<feature type="region of interest" description="Disordered" evidence="6">
    <location>
        <begin position="207"/>
        <end position="237"/>
    </location>
</feature>
<feature type="region of interest" description="Disordered" evidence="6">
    <location>
        <begin position="352"/>
        <end position="373"/>
    </location>
</feature>
<dbReference type="PANTHER" id="PTHR47078:SF1">
    <property type="entry name" value="CYTOSKELETON-ASSOCIATED PROTEIN 2-LIKE"/>
    <property type="match status" value="1"/>
</dbReference>
<keyword evidence="3" id="KW-0963">Cytoplasm</keyword>
<keyword evidence="4" id="KW-0597">Phosphoprotein</keyword>
<reference evidence="8" key="3">
    <citation type="submission" date="2025-09" db="UniProtKB">
        <authorList>
            <consortium name="Ensembl"/>
        </authorList>
    </citation>
    <scope>IDENTIFICATION</scope>
</reference>
<evidence type="ECO:0000256" key="6">
    <source>
        <dbReference type="SAM" id="MobiDB-lite"/>
    </source>
</evidence>
<comment type="similarity">
    <text evidence="2">Belongs to the CKAP2 family.</text>
</comment>
<dbReference type="AlphaFoldDB" id="A0A803VA08"/>
<feature type="region of interest" description="Disordered" evidence="6">
    <location>
        <begin position="480"/>
        <end position="513"/>
    </location>
</feature>
<evidence type="ECO:0000313" key="9">
    <source>
        <dbReference type="Proteomes" id="UP000016665"/>
    </source>
</evidence>
<keyword evidence="5" id="KW-0206">Cytoskeleton</keyword>
<protein>
    <submittedName>
        <fullName evidence="8">Cytoskeleton associated protein 2 like</fullName>
    </submittedName>
</protein>